<feature type="domain" description="Helix-turn-helix" evidence="1">
    <location>
        <begin position="4"/>
        <end position="56"/>
    </location>
</feature>
<dbReference type="KEGG" id="anr:Ana3638_11735"/>
<dbReference type="Proteomes" id="UP000464314">
    <property type="component" value="Chromosome"/>
</dbReference>
<reference evidence="2 3" key="1">
    <citation type="submission" date="2020-01" db="EMBL/GenBank/DDBJ databases">
        <title>Genome analysis of Anaerocolumna sp. CBA3638.</title>
        <authorList>
            <person name="Kim J."/>
            <person name="Roh S.W."/>
        </authorList>
    </citation>
    <scope>NUCLEOTIDE SEQUENCE [LARGE SCALE GENOMIC DNA]</scope>
    <source>
        <strain evidence="2 3">CBA3638</strain>
    </source>
</reference>
<sequence length="62" mass="7324">MPALTTEQVMERFQIKSIDTAMELFRKKGSPAYKIGKGRGHWRVDEEDFKKYLQQEAEKYKG</sequence>
<accession>A0A6P1TJH7</accession>
<dbReference type="RefSeq" id="WP_161838185.1">
    <property type="nucleotide sequence ID" value="NZ_CP048000.1"/>
</dbReference>
<keyword evidence="3" id="KW-1185">Reference proteome</keyword>
<name>A0A6P1TJH7_9FIRM</name>
<gene>
    <name evidence="2" type="ORF">Ana3638_11735</name>
</gene>
<evidence type="ECO:0000259" key="1">
    <source>
        <dbReference type="Pfam" id="PF12728"/>
    </source>
</evidence>
<organism evidence="2 3">
    <name type="scientific">Anaerocolumna sedimenticola</name>
    <dbReference type="NCBI Taxonomy" id="2696063"/>
    <lineage>
        <taxon>Bacteria</taxon>
        <taxon>Bacillati</taxon>
        <taxon>Bacillota</taxon>
        <taxon>Clostridia</taxon>
        <taxon>Lachnospirales</taxon>
        <taxon>Lachnospiraceae</taxon>
        <taxon>Anaerocolumna</taxon>
    </lineage>
</organism>
<evidence type="ECO:0000313" key="3">
    <source>
        <dbReference type="Proteomes" id="UP000464314"/>
    </source>
</evidence>
<protein>
    <submittedName>
        <fullName evidence="2">Helix-turn-helix domain-containing protein</fullName>
    </submittedName>
</protein>
<dbReference type="Pfam" id="PF12728">
    <property type="entry name" value="HTH_17"/>
    <property type="match status" value="1"/>
</dbReference>
<dbReference type="InterPro" id="IPR041657">
    <property type="entry name" value="HTH_17"/>
</dbReference>
<evidence type="ECO:0000313" key="2">
    <source>
        <dbReference type="EMBL" id="QHQ61360.1"/>
    </source>
</evidence>
<dbReference type="EMBL" id="CP048000">
    <property type="protein sequence ID" value="QHQ61360.1"/>
    <property type="molecule type" value="Genomic_DNA"/>
</dbReference>
<proteinExistence type="predicted"/>
<dbReference type="AlphaFoldDB" id="A0A6P1TJH7"/>